<comment type="caution">
    <text evidence="1">The sequence shown here is derived from an EMBL/GenBank/DDBJ whole genome shotgun (WGS) entry which is preliminary data.</text>
</comment>
<dbReference type="EMBL" id="BAABGU010000105">
    <property type="protein sequence ID" value="GAA4581864.1"/>
    <property type="molecule type" value="Genomic_DNA"/>
</dbReference>
<dbReference type="Proteomes" id="UP001500307">
    <property type="component" value="Unassembled WGS sequence"/>
</dbReference>
<protein>
    <submittedName>
        <fullName evidence="1">Uncharacterized protein</fullName>
    </submittedName>
</protein>
<organism evidence="1 2">
    <name type="scientific">Micromonospora coerulea</name>
    <dbReference type="NCBI Taxonomy" id="47856"/>
    <lineage>
        <taxon>Bacteria</taxon>
        <taxon>Bacillati</taxon>
        <taxon>Actinomycetota</taxon>
        <taxon>Actinomycetes</taxon>
        <taxon>Micromonosporales</taxon>
        <taxon>Micromonosporaceae</taxon>
        <taxon>Micromonospora</taxon>
    </lineage>
</organism>
<evidence type="ECO:0000313" key="2">
    <source>
        <dbReference type="Proteomes" id="UP001500307"/>
    </source>
</evidence>
<keyword evidence="2" id="KW-1185">Reference proteome</keyword>
<proteinExistence type="predicted"/>
<accession>A0ABP8T7C6</accession>
<gene>
    <name evidence="1" type="ORF">GCM10023176_62760</name>
</gene>
<reference evidence="2" key="1">
    <citation type="journal article" date="2019" name="Int. J. Syst. Evol. Microbiol.">
        <title>The Global Catalogue of Microorganisms (GCM) 10K type strain sequencing project: providing services to taxonomists for standard genome sequencing and annotation.</title>
        <authorList>
            <consortium name="The Broad Institute Genomics Platform"/>
            <consortium name="The Broad Institute Genome Sequencing Center for Infectious Disease"/>
            <person name="Wu L."/>
            <person name="Ma J."/>
        </authorList>
    </citation>
    <scope>NUCLEOTIDE SEQUENCE [LARGE SCALE GENOMIC DNA]</scope>
    <source>
        <strain evidence="2">JCM 3175</strain>
    </source>
</reference>
<evidence type="ECO:0000313" key="1">
    <source>
        <dbReference type="EMBL" id="GAA4581864.1"/>
    </source>
</evidence>
<sequence length="169" mass="18760">MRAGGHTPAFRLACSKIKGVTVGASGWHYYVAYQPDLQVALDGLRRQVFETGDYWWAAPYEYGKSAADFPNRPRTEAELWADESVQESGTHSILDMSRVLADGEEPDYGTVQPVVEAEALEHLGVTKLTRSHVEALKPLAPRSWFGRCAILHDAEGNPSEIYFWGFSGD</sequence>
<name>A0ABP8T7C6_9ACTN</name>